<feature type="binding site" evidence="9">
    <location>
        <begin position="82"/>
        <end position="84"/>
    </location>
    <ligand>
        <name>L-histidine</name>
        <dbReference type="ChEBI" id="CHEBI:57595"/>
    </ligand>
</feature>
<dbReference type="PIRSF" id="PIRSF001549">
    <property type="entry name" value="His-tRNA_synth"/>
    <property type="match status" value="1"/>
</dbReference>
<dbReference type="InterPro" id="IPR036621">
    <property type="entry name" value="Anticodon-bd_dom_sf"/>
</dbReference>
<dbReference type="InterPro" id="IPR004516">
    <property type="entry name" value="HisRS/HisZ"/>
</dbReference>
<organism evidence="11 12">
    <name type="scientific">Desulfolutivibrio sulfodismutans</name>
    <dbReference type="NCBI Taxonomy" id="63561"/>
    <lineage>
        <taxon>Bacteria</taxon>
        <taxon>Pseudomonadati</taxon>
        <taxon>Thermodesulfobacteriota</taxon>
        <taxon>Desulfovibrionia</taxon>
        <taxon>Desulfovibrionales</taxon>
        <taxon>Desulfovibrionaceae</taxon>
        <taxon>Desulfolutivibrio</taxon>
    </lineage>
</organism>
<feature type="binding site" evidence="9">
    <location>
        <position position="131"/>
    </location>
    <ligand>
        <name>L-histidine</name>
        <dbReference type="ChEBI" id="CHEBI:57595"/>
    </ligand>
</feature>
<dbReference type="PANTHER" id="PTHR43707:SF1">
    <property type="entry name" value="HISTIDINE--TRNA LIGASE, MITOCHONDRIAL-RELATED"/>
    <property type="match status" value="1"/>
</dbReference>
<dbReference type="GO" id="GO:0005524">
    <property type="term" value="F:ATP binding"/>
    <property type="evidence" value="ECO:0007669"/>
    <property type="project" value="UniProtKB-UniRule"/>
</dbReference>
<dbReference type="Proteomes" id="UP000469724">
    <property type="component" value="Unassembled WGS sequence"/>
</dbReference>
<dbReference type="AlphaFoldDB" id="A0A7K3NJX2"/>
<evidence type="ECO:0000256" key="7">
    <source>
        <dbReference type="ARBA" id="ARBA00047639"/>
    </source>
</evidence>
<dbReference type="GO" id="GO:0005737">
    <property type="term" value="C:cytoplasm"/>
    <property type="evidence" value="ECO:0007669"/>
    <property type="project" value="UniProtKB-SubCell"/>
</dbReference>
<dbReference type="InterPro" id="IPR041715">
    <property type="entry name" value="HisRS-like_core"/>
</dbReference>
<keyword evidence="5 8" id="KW-0648">Protein biosynthesis</keyword>
<keyword evidence="8" id="KW-0963">Cytoplasm</keyword>
<comment type="similarity">
    <text evidence="1 8">Belongs to the class-II aminoacyl-tRNA synthetase family.</text>
</comment>
<dbReference type="SUPFAM" id="SSF52954">
    <property type="entry name" value="Class II aaRS ABD-related"/>
    <property type="match status" value="1"/>
</dbReference>
<dbReference type="InterPro" id="IPR006195">
    <property type="entry name" value="aa-tRNA-synth_II"/>
</dbReference>
<feature type="domain" description="Aminoacyl-transfer RNA synthetases class-II family profile" evidence="10">
    <location>
        <begin position="20"/>
        <end position="333"/>
    </location>
</feature>
<dbReference type="NCBIfam" id="TIGR00442">
    <property type="entry name" value="hisS"/>
    <property type="match status" value="1"/>
</dbReference>
<dbReference type="SUPFAM" id="SSF55681">
    <property type="entry name" value="Class II aaRS and biotin synthetases"/>
    <property type="match status" value="1"/>
</dbReference>
<dbReference type="GO" id="GO:0004821">
    <property type="term" value="F:histidine-tRNA ligase activity"/>
    <property type="evidence" value="ECO:0007669"/>
    <property type="project" value="UniProtKB-UniRule"/>
</dbReference>
<name>A0A7K3NJX2_9BACT</name>
<feature type="binding site" evidence="9">
    <location>
        <begin position="263"/>
        <end position="264"/>
    </location>
    <ligand>
        <name>L-histidine</name>
        <dbReference type="ChEBI" id="CHEBI:57595"/>
    </ligand>
</feature>
<evidence type="ECO:0000256" key="9">
    <source>
        <dbReference type="PIRSR" id="PIRSR001549-1"/>
    </source>
</evidence>
<dbReference type="Pfam" id="PF13393">
    <property type="entry name" value="tRNA-synt_His"/>
    <property type="match status" value="1"/>
</dbReference>
<dbReference type="InterPro" id="IPR015807">
    <property type="entry name" value="His-tRNA-ligase"/>
</dbReference>
<evidence type="ECO:0000256" key="1">
    <source>
        <dbReference type="ARBA" id="ARBA00008226"/>
    </source>
</evidence>
<comment type="catalytic activity">
    <reaction evidence="7 8">
        <text>tRNA(His) + L-histidine + ATP = L-histidyl-tRNA(His) + AMP + diphosphate + H(+)</text>
        <dbReference type="Rhea" id="RHEA:17313"/>
        <dbReference type="Rhea" id="RHEA-COMP:9665"/>
        <dbReference type="Rhea" id="RHEA-COMP:9689"/>
        <dbReference type="ChEBI" id="CHEBI:15378"/>
        <dbReference type="ChEBI" id="CHEBI:30616"/>
        <dbReference type="ChEBI" id="CHEBI:33019"/>
        <dbReference type="ChEBI" id="CHEBI:57595"/>
        <dbReference type="ChEBI" id="CHEBI:78442"/>
        <dbReference type="ChEBI" id="CHEBI:78527"/>
        <dbReference type="ChEBI" id="CHEBI:456215"/>
        <dbReference type="EC" id="6.1.1.21"/>
    </reaction>
</comment>
<gene>
    <name evidence="8" type="primary">hisS</name>
    <name evidence="11" type="ORF">G3N56_04950</name>
</gene>
<dbReference type="Gene3D" id="3.40.50.800">
    <property type="entry name" value="Anticodon-binding domain"/>
    <property type="match status" value="1"/>
</dbReference>
<reference evidence="11 12" key="1">
    <citation type="submission" date="2020-02" db="EMBL/GenBank/DDBJ databases">
        <title>Comparative genomics of sulfur disproportionating microorganisms.</title>
        <authorList>
            <person name="Ward L.M."/>
            <person name="Bertran E."/>
            <person name="Johnston D.T."/>
        </authorList>
    </citation>
    <scope>NUCLEOTIDE SEQUENCE [LARGE SCALE GENOMIC DNA]</scope>
    <source>
        <strain evidence="11 12">DSM 3696</strain>
    </source>
</reference>
<dbReference type="InterPro" id="IPR004154">
    <property type="entry name" value="Anticodon-bd"/>
</dbReference>
<comment type="subunit">
    <text evidence="2 8">Homodimer.</text>
</comment>
<accession>A0A7K3NJX2</accession>
<comment type="subcellular location">
    <subcellularLocation>
        <location evidence="8">Cytoplasm</location>
    </subcellularLocation>
</comment>
<dbReference type="EC" id="6.1.1.21" evidence="8"/>
<keyword evidence="3 8" id="KW-0436">Ligase</keyword>
<evidence type="ECO:0000313" key="12">
    <source>
        <dbReference type="Proteomes" id="UP000469724"/>
    </source>
</evidence>
<feature type="binding site" evidence="9">
    <location>
        <position position="113"/>
    </location>
    <ligand>
        <name>L-histidine</name>
        <dbReference type="ChEBI" id="CHEBI:57595"/>
    </ligand>
</feature>
<protein>
    <recommendedName>
        <fullName evidence="8">Histidine--tRNA ligase</fullName>
        <ecNumber evidence="8">6.1.1.21</ecNumber>
    </recommendedName>
    <alternativeName>
        <fullName evidence="8">Histidyl-tRNA synthetase</fullName>
        <shortName evidence="8">HisRS</shortName>
    </alternativeName>
</protein>
<dbReference type="GO" id="GO:0006427">
    <property type="term" value="P:histidyl-tRNA aminoacylation"/>
    <property type="evidence" value="ECO:0007669"/>
    <property type="project" value="UniProtKB-UniRule"/>
</dbReference>
<dbReference type="HAMAP" id="MF_00127">
    <property type="entry name" value="His_tRNA_synth"/>
    <property type="match status" value="1"/>
</dbReference>
<keyword evidence="6 8" id="KW-0030">Aminoacyl-tRNA synthetase</keyword>
<dbReference type="Pfam" id="PF03129">
    <property type="entry name" value="HGTP_anticodon"/>
    <property type="match status" value="1"/>
</dbReference>
<keyword evidence="4 8" id="KW-0547">Nucleotide-binding</keyword>
<dbReference type="EMBL" id="JAAGRQ010000014">
    <property type="protein sequence ID" value="NDY56093.1"/>
    <property type="molecule type" value="Genomic_DNA"/>
</dbReference>
<evidence type="ECO:0000256" key="3">
    <source>
        <dbReference type="ARBA" id="ARBA00022598"/>
    </source>
</evidence>
<dbReference type="CDD" id="cd00773">
    <property type="entry name" value="HisRS-like_core"/>
    <property type="match status" value="1"/>
</dbReference>
<dbReference type="PANTHER" id="PTHR43707">
    <property type="entry name" value="HISTIDYL-TRNA SYNTHETASE"/>
    <property type="match status" value="1"/>
</dbReference>
<proteinExistence type="inferred from homology"/>
<evidence type="ECO:0000259" key="10">
    <source>
        <dbReference type="PROSITE" id="PS50862"/>
    </source>
</evidence>
<feature type="binding site" evidence="9">
    <location>
        <position position="259"/>
    </location>
    <ligand>
        <name>L-histidine</name>
        <dbReference type="ChEBI" id="CHEBI:57595"/>
    </ligand>
</feature>
<sequence length="424" mass="46450">MDKIQKIKGFADLFAPESDVFSHIERTAARVFALYGYREARIPLLERTELFARSIGAQTDVVQKEMYTFPDRKGRSLTLRPEATAGLLRAYVEQKLCAAEGVAKLFAHGPMFRYERPQKGRMRQFHQVDVEALGSPEPALDAEMLIMLDHFLTDLGITNTTTQLNSLGCRQCRPVYLDALRDFLRGMHKEKLCEDCLRRKLINPLRVLDCKVPGCRELTLDAPKITDYLCPDCLDHFDAVKGLLDAAGMAYELAPRLVRGLDYYVRTTFEIVSGDIGAQSSIAGGGRYDGLVADLGGPDTPGIGFACGMERLALLVSGLPDAKPDFDVAILDPAALEPALLMAQSLRRLGYRGETPYRPGSAKSGLRRAGRLGARLCLILGEAELVQGVVQVKDLADGAQSAVSMDALAEFFAARIGRPQGLPG</sequence>
<evidence type="ECO:0000256" key="8">
    <source>
        <dbReference type="HAMAP-Rule" id="MF_00127"/>
    </source>
</evidence>
<evidence type="ECO:0000256" key="4">
    <source>
        <dbReference type="ARBA" id="ARBA00022741"/>
    </source>
</evidence>
<evidence type="ECO:0000313" key="11">
    <source>
        <dbReference type="EMBL" id="NDY56093.1"/>
    </source>
</evidence>
<dbReference type="RefSeq" id="WP_163301150.1">
    <property type="nucleotide sequence ID" value="NZ_JAAGRQ010000014.1"/>
</dbReference>
<dbReference type="PROSITE" id="PS50862">
    <property type="entry name" value="AA_TRNA_LIGASE_II"/>
    <property type="match status" value="1"/>
</dbReference>
<keyword evidence="8" id="KW-0067">ATP-binding</keyword>
<feature type="binding site" evidence="9">
    <location>
        <position position="127"/>
    </location>
    <ligand>
        <name>L-histidine</name>
        <dbReference type="ChEBI" id="CHEBI:57595"/>
    </ligand>
</feature>
<evidence type="ECO:0000256" key="5">
    <source>
        <dbReference type="ARBA" id="ARBA00022917"/>
    </source>
</evidence>
<evidence type="ECO:0000256" key="6">
    <source>
        <dbReference type="ARBA" id="ARBA00023146"/>
    </source>
</evidence>
<keyword evidence="12" id="KW-1185">Reference proteome</keyword>
<evidence type="ECO:0000256" key="2">
    <source>
        <dbReference type="ARBA" id="ARBA00011738"/>
    </source>
</evidence>
<dbReference type="InterPro" id="IPR045864">
    <property type="entry name" value="aa-tRNA-synth_II/BPL/LPL"/>
</dbReference>
<comment type="caution">
    <text evidence="11">The sequence shown here is derived from an EMBL/GenBank/DDBJ whole genome shotgun (WGS) entry which is preliminary data.</text>
</comment>
<dbReference type="Gene3D" id="3.30.930.10">
    <property type="entry name" value="Bira Bifunctional Protein, Domain 2"/>
    <property type="match status" value="1"/>
</dbReference>